<evidence type="ECO:0000313" key="3">
    <source>
        <dbReference type="Proteomes" id="UP001501000"/>
    </source>
</evidence>
<keyword evidence="3" id="KW-1185">Reference proteome</keyword>
<dbReference type="RefSeq" id="WP_345288191.1">
    <property type="nucleotide sequence ID" value="NZ_BAABAJ010000034.1"/>
</dbReference>
<gene>
    <name evidence="2" type="ORF">GCM10022244_58030</name>
</gene>
<dbReference type="Pfam" id="PF03992">
    <property type="entry name" value="ABM"/>
    <property type="match status" value="1"/>
</dbReference>
<dbReference type="InterPro" id="IPR007138">
    <property type="entry name" value="ABM_dom"/>
</dbReference>
<dbReference type="Proteomes" id="UP001501000">
    <property type="component" value="Unassembled WGS sequence"/>
</dbReference>
<evidence type="ECO:0000313" key="2">
    <source>
        <dbReference type="EMBL" id="GAA3942560.1"/>
    </source>
</evidence>
<proteinExistence type="predicted"/>
<protein>
    <recommendedName>
        <fullName evidence="1">ABM domain-containing protein</fullName>
    </recommendedName>
</protein>
<dbReference type="InterPro" id="IPR011008">
    <property type="entry name" value="Dimeric_a/b-barrel"/>
</dbReference>
<organism evidence="2 3">
    <name type="scientific">Streptomyces gulbargensis</name>
    <dbReference type="NCBI Taxonomy" id="364901"/>
    <lineage>
        <taxon>Bacteria</taxon>
        <taxon>Bacillati</taxon>
        <taxon>Actinomycetota</taxon>
        <taxon>Actinomycetes</taxon>
        <taxon>Kitasatosporales</taxon>
        <taxon>Streptomycetaceae</taxon>
        <taxon>Streptomyces</taxon>
    </lineage>
</organism>
<sequence>MTTHNWPANVPGTAVTFINIFEISADHLDAFITEWEQRAALMSTKPGFIDSRLHRAHRSTTRFQLVNVSHWTSREAWEAGTADPEFRKRTRAVQQDSRVPVTSSRGLYDVVVEFSAERSEP</sequence>
<comment type="caution">
    <text evidence="2">The sequence shown here is derived from an EMBL/GenBank/DDBJ whole genome shotgun (WGS) entry which is preliminary data.</text>
</comment>
<dbReference type="PROSITE" id="PS51725">
    <property type="entry name" value="ABM"/>
    <property type="match status" value="1"/>
</dbReference>
<dbReference type="Gene3D" id="3.30.70.100">
    <property type="match status" value="1"/>
</dbReference>
<dbReference type="EMBL" id="BAABAJ010000034">
    <property type="protein sequence ID" value="GAA3942560.1"/>
    <property type="molecule type" value="Genomic_DNA"/>
</dbReference>
<evidence type="ECO:0000259" key="1">
    <source>
        <dbReference type="PROSITE" id="PS51725"/>
    </source>
</evidence>
<accession>A0ABP7NE28</accession>
<name>A0ABP7NE28_9ACTN</name>
<reference evidence="3" key="1">
    <citation type="journal article" date="2019" name="Int. J. Syst. Evol. Microbiol.">
        <title>The Global Catalogue of Microorganisms (GCM) 10K type strain sequencing project: providing services to taxonomists for standard genome sequencing and annotation.</title>
        <authorList>
            <consortium name="The Broad Institute Genomics Platform"/>
            <consortium name="The Broad Institute Genome Sequencing Center for Infectious Disease"/>
            <person name="Wu L."/>
            <person name="Ma J."/>
        </authorList>
    </citation>
    <scope>NUCLEOTIDE SEQUENCE [LARGE SCALE GENOMIC DNA]</scope>
    <source>
        <strain evidence="3">JCM 16956</strain>
    </source>
</reference>
<feature type="domain" description="ABM" evidence="1">
    <location>
        <begin position="15"/>
        <end position="106"/>
    </location>
</feature>
<dbReference type="SUPFAM" id="SSF54909">
    <property type="entry name" value="Dimeric alpha+beta barrel"/>
    <property type="match status" value="1"/>
</dbReference>